<evidence type="ECO:0000313" key="1">
    <source>
        <dbReference type="EMBL" id="GAA1387837.1"/>
    </source>
</evidence>
<comment type="caution">
    <text evidence="1">The sequence shown here is derived from an EMBL/GenBank/DDBJ whole genome shotgun (WGS) entry which is preliminary data.</text>
</comment>
<protein>
    <submittedName>
        <fullName evidence="1">DUF742 domain-containing protein</fullName>
    </submittedName>
</protein>
<keyword evidence="2" id="KW-1185">Reference proteome</keyword>
<dbReference type="PANTHER" id="PTHR36221:SF1">
    <property type="entry name" value="DUF742 DOMAIN-CONTAINING PROTEIN"/>
    <property type="match status" value="1"/>
</dbReference>
<dbReference type="Proteomes" id="UP001499863">
    <property type="component" value="Unassembled WGS sequence"/>
</dbReference>
<name>A0ABN1XQV7_9ACTN</name>
<dbReference type="PANTHER" id="PTHR36221">
    <property type="entry name" value="DUF742 DOMAIN-CONTAINING PROTEIN"/>
    <property type="match status" value="1"/>
</dbReference>
<reference evidence="1 2" key="1">
    <citation type="journal article" date="2019" name="Int. J. Syst. Evol. Microbiol.">
        <title>The Global Catalogue of Microorganisms (GCM) 10K type strain sequencing project: providing services to taxonomists for standard genome sequencing and annotation.</title>
        <authorList>
            <consortium name="The Broad Institute Genomics Platform"/>
            <consortium name="The Broad Institute Genome Sequencing Center for Infectious Disease"/>
            <person name="Wu L."/>
            <person name="Ma J."/>
        </authorList>
    </citation>
    <scope>NUCLEOTIDE SEQUENCE [LARGE SCALE GENOMIC DNA]</scope>
    <source>
        <strain evidence="1 2">JCM 12393</strain>
    </source>
</reference>
<organism evidence="1 2">
    <name type="scientific">Kitasatospora putterlickiae</name>
    <dbReference type="NCBI Taxonomy" id="221725"/>
    <lineage>
        <taxon>Bacteria</taxon>
        <taxon>Bacillati</taxon>
        <taxon>Actinomycetota</taxon>
        <taxon>Actinomycetes</taxon>
        <taxon>Kitasatosporales</taxon>
        <taxon>Streptomycetaceae</taxon>
        <taxon>Kitasatospora</taxon>
    </lineage>
</organism>
<dbReference type="RefSeq" id="WP_344329528.1">
    <property type="nucleotide sequence ID" value="NZ_BAAAKJ010000064.1"/>
</dbReference>
<dbReference type="EMBL" id="BAAAKJ010000064">
    <property type="protein sequence ID" value="GAA1387837.1"/>
    <property type="molecule type" value="Genomic_DNA"/>
</dbReference>
<dbReference type="InterPro" id="IPR007995">
    <property type="entry name" value="DUF742"/>
</dbReference>
<proteinExistence type="predicted"/>
<accession>A0ABN1XQV7</accession>
<evidence type="ECO:0000313" key="2">
    <source>
        <dbReference type="Proteomes" id="UP001499863"/>
    </source>
</evidence>
<dbReference type="Pfam" id="PF05331">
    <property type="entry name" value="DUF742"/>
    <property type="match status" value="1"/>
</dbReference>
<sequence>MTTPGEQASDAAPPLVRPYVITKGRGLPDDEQLSLVTLVTAAGDEQQRPTRRLSPEEQGLLELCAAGYLTVAEIAGHTRLPLGVVRILLSGLSEGGYLLVRPPVARASLVDTRILQEVLNGLEAKFG</sequence>
<gene>
    <name evidence="1" type="ORF">GCM10009639_13510</name>
</gene>